<keyword evidence="1 5" id="KW-0479">Metal-binding</keyword>
<evidence type="ECO:0000256" key="2">
    <source>
        <dbReference type="ARBA" id="ARBA00022833"/>
    </source>
</evidence>
<evidence type="ECO:0000256" key="4">
    <source>
        <dbReference type="ARBA" id="ARBA00023242"/>
    </source>
</evidence>
<dbReference type="InterPro" id="IPR036407">
    <property type="entry name" value="DM_DNA-bd_sf"/>
</dbReference>
<comment type="subcellular location">
    <subcellularLocation>
        <location evidence="5">Nucleus</location>
    </subcellularLocation>
</comment>
<name>A0A3M6U4N0_POCDA</name>
<evidence type="ECO:0000256" key="5">
    <source>
        <dbReference type="PROSITE-ProRule" id="PRU00070"/>
    </source>
</evidence>
<sequence length="141" mass="16024">MSSQDISEAPTSKKYCRRCKCHDIYSTLKGHKAFCEFKNCECSKCSLIPRTSRKTQSQDDEVIFVKTEVPNDKCNEGNQQADEVNTNEVTGTDQGQNQPMATQEARAKILQLVRELHDLKECGALSNEEFEEKKGVILRDF</sequence>
<keyword evidence="4 5" id="KW-0539">Nucleus</keyword>
<proteinExistence type="predicted"/>
<dbReference type="GO" id="GO:0043565">
    <property type="term" value="F:sequence-specific DNA binding"/>
    <property type="evidence" value="ECO:0007669"/>
    <property type="project" value="InterPro"/>
</dbReference>
<dbReference type="SMART" id="SM00301">
    <property type="entry name" value="DM"/>
    <property type="match status" value="1"/>
</dbReference>
<evidence type="ECO:0000313" key="9">
    <source>
        <dbReference type="Proteomes" id="UP000275408"/>
    </source>
</evidence>
<dbReference type="GO" id="GO:0006355">
    <property type="term" value="P:regulation of DNA-templated transcription"/>
    <property type="evidence" value="ECO:0007669"/>
    <property type="project" value="InterPro"/>
</dbReference>
<dbReference type="GO" id="GO:0046872">
    <property type="term" value="F:metal ion binding"/>
    <property type="evidence" value="ECO:0007669"/>
    <property type="project" value="UniProtKB-KW"/>
</dbReference>
<accession>A0A3M6U4N0</accession>
<dbReference type="OrthoDB" id="5988326at2759"/>
<evidence type="ECO:0000259" key="7">
    <source>
        <dbReference type="PROSITE" id="PS50809"/>
    </source>
</evidence>
<feature type="domain" description="DM" evidence="7">
    <location>
        <begin position="16"/>
        <end position="66"/>
    </location>
</feature>
<dbReference type="PROSITE" id="PS40000">
    <property type="entry name" value="DM_1"/>
    <property type="match status" value="1"/>
</dbReference>
<keyword evidence="9" id="KW-1185">Reference proteome</keyword>
<dbReference type="AlphaFoldDB" id="A0A3M6U4N0"/>
<reference evidence="8 9" key="1">
    <citation type="journal article" date="2018" name="Sci. Rep.">
        <title>Comparative analysis of the Pocillopora damicornis genome highlights role of immune system in coral evolution.</title>
        <authorList>
            <person name="Cunning R."/>
            <person name="Bay R.A."/>
            <person name="Gillette P."/>
            <person name="Baker A.C."/>
            <person name="Traylor-Knowles N."/>
        </authorList>
    </citation>
    <scope>NUCLEOTIDE SEQUENCE [LARGE SCALE GENOMIC DNA]</scope>
    <source>
        <strain evidence="8">RSMAS</strain>
        <tissue evidence="8">Whole animal</tissue>
    </source>
</reference>
<gene>
    <name evidence="8" type="ORF">pdam_00008507</name>
</gene>
<dbReference type="GO" id="GO:0005634">
    <property type="term" value="C:nucleus"/>
    <property type="evidence" value="ECO:0007669"/>
    <property type="project" value="UniProtKB-SubCell"/>
</dbReference>
<evidence type="ECO:0000256" key="1">
    <source>
        <dbReference type="ARBA" id="ARBA00022723"/>
    </source>
</evidence>
<dbReference type="Pfam" id="PF00751">
    <property type="entry name" value="DM"/>
    <property type="match status" value="1"/>
</dbReference>
<keyword evidence="2 5" id="KW-0862">Zinc</keyword>
<evidence type="ECO:0000313" key="8">
    <source>
        <dbReference type="EMBL" id="RMX48484.1"/>
    </source>
</evidence>
<evidence type="ECO:0000256" key="6">
    <source>
        <dbReference type="SAM" id="MobiDB-lite"/>
    </source>
</evidence>
<feature type="region of interest" description="Disordered" evidence="6">
    <location>
        <begin position="72"/>
        <end position="103"/>
    </location>
</feature>
<dbReference type="SUPFAM" id="SSF82927">
    <property type="entry name" value="Cysteine-rich DNA binding domain, (DM domain)"/>
    <property type="match status" value="1"/>
</dbReference>
<feature type="compositionally biased region" description="Polar residues" evidence="6">
    <location>
        <begin position="76"/>
        <end position="101"/>
    </location>
</feature>
<dbReference type="PROSITE" id="PS50809">
    <property type="entry name" value="DM_2"/>
    <property type="match status" value="1"/>
</dbReference>
<dbReference type="Proteomes" id="UP000275408">
    <property type="component" value="Unassembled WGS sequence"/>
</dbReference>
<protein>
    <recommendedName>
        <fullName evidence="7">DM domain-containing protein</fullName>
    </recommendedName>
</protein>
<dbReference type="EMBL" id="RCHS01002271">
    <property type="protein sequence ID" value="RMX48484.1"/>
    <property type="molecule type" value="Genomic_DNA"/>
</dbReference>
<dbReference type="Gene3D" id="4.10.1040.10">
    <property type="entry name" value="DM DNA-binding domain"/>
    <property type="match status" value="1"/>
</dbReference>
<organism evidence="8 9">
    <name type="scientific">Pocillopora damicornis</name>
    <name type="common">Cauliflower coral</name>
    <name type="synonym">Millepora damicornis</name>
    <dbReference type="NCBI Taxonomy" id="46731"/>
    <lineage>
        <taxon>Eukaryota</taxon>
        <taxon>Metazoa</taxon>
        <taxon>Cnidaria</taxon>
        <taxon>Anthozoa</taxon>
        <taxon>Hexacorallia</taxon>
        <taxon>Scleractinia</taxon>
        <taxon>Astrocoeniina</taxon>
        <taxon>Pocilloporidae</taxon>
        <taxon>Pocillopora</taxon>
    </lineage>
</organism>
<keyword evidence="3 5" id="KW-0238">DNA-binding</keyword>
<evidence type="ECO:0000256" key="3">
    <source>
        <dbReference type="ARBA" id="ARBA00023125"/>
    </source>
</evidence>
<feature type="DNA-binding region" description="DM" evidence="5">
    <location>
        <begin position="16"/>
        <end position="66"/>
    </location>
</feature>
<dbReference type="STRING" id="46731.A0A3M6U4N0"/>
<comment type="caution">
    <text evidence="8">The sequence shown here is derived from an EMBL/GenBank/DDBJ whole genome shotgun (WGS) entry which is preliminary data.</text>
</comment>
<dbReference type="InterPro" id="IPR001275">
    <property type="entry name" value="DM_DNA-bd"/>
</dbReference>